<dbReference type="CDD" id="cd18619">
    <property type="entry name" value="GH43_CoXyl43_like"/>
    <property type="match status" value="1"/>
</dbReference>
<keyword evidence="3 7" id="KW-0378">Hydrolase</keyword>
<dbReference type="Gene3D" id="2.115.10.20">
    <property type="entry name" value="Glycosyl hydrolase domain, family 43"/>
    <property type="match status" value="1"/>
</dbReference>
<accession>A0A1T5K8L4</accession>
<protein>
    <submittedName>
        <fullName evidence="9">Glycosyl hydrolases family 43</fullName>
    </submittedName>
</protein>
<dbReference type="GO" id="GO:0045493">
    <property type="term" value="P:xylan catabolic process"/>
    <property type="evidence" value="ECO:0007669"/>
    <property type="project" value="UniProtKB-KW"/>
</dbReference>
<dbReference type="Pfam" id="PF04616">
    <property type="entry name" value="Glyco_hydro_43"/>
    <property type="match status" value="1"/>
</dbReference>
<reference evidence="9 10" key="1">
    <citation type="submission" date="2017-02" db="EMBL/GenBank/DDBJ databases">
        <authorList>
            <person name="Peterson S.W."/>
        </authorList>
    </citation>
    <scope>NUCLEOTIDE SEQUENCE [LARGE SCALE GENOMIC DNA]</scope>
    <source>
        <strain evidence="9 10">P15</strain>
    </source>
</reference>
<dbReference type="PANTHER" id="PTHR43772">
    <property type="entry name" value="ENDO-1,4-BETA-XYLANASE"/>
    <property type="match status" value="1"/>
</dbReference>
<dbReference type="STRING" id="428993.SAMN06296058_1473"/>
<keyword evidence="5 7" id="KW-0326">Glycosidase</keyword>
<dbReference type="SUPFAM" id="SSF75005">
    <property type="entry name" value="Arabinanase/levansucrase/invertase"/>
    <property type="match status" value="1"/>
</dbReference>
<dbReference type="RefSeq" id="WP_079723770.1">
    <property type="nucleotide sequence ID" value="NZ_BMCL01000002.1"/>
</dbReference>
<feature type="region of interest" description="Disordered" evidence="8">
    <location>
        <begin position="1"/>
        <end position="20"/>
    </location>
</feature>
<sequence length="357" mass="39428">MTTPSATDAGDAAAAAPPEAEVLPGAEQIQALKAREISAPLLTHLYTADPSAHVFEGKVYIYPSHDIDAGTPFDDEGGHFGMQDYHVLCQDSPTGPARDCGLALHVRDVPWADRQMWAPDAASKDGRTYLYFPAKRADNRFHIGVAVADRPEGPFTAEAEPIAGAYSIDPAVYADDDGEYYLYFGGLWGGQLQKYRDNVYDARQVEPPPDAPALGARVARLSADMKALAEPTREVVILDEHGQPLLAGDHERRFFEGPWLHRYAGKYYFSYSTGNTHLLCYAVGDSPYGPFHYQGVILTPVLGWTTHHSICQFDGKWYLYYHDSLHSGGVTHLRTVKVTELHHDANGRIQTIHPYGE</sequence>
<keyword evidence="2" id="KW-0858">Xylan degradation</keyword>
<keyword evidence="10" id="KW-1185">Reference proteome</keyword>
<evidence type="ECO:0000256" key="7">
    <source>
        <dbReference type="RuleBase" id="RU361187"/>
    </source>
</evidence>
<keyword evidence="4" id="KW-0119">Carbohydrate metabolism</keyword>
<evidence type="ECO:0000256" key="6">
    <source>
        <dbReference type="PIRSR" id="PIRSR606710-2"/>
    </source>
</evidence>
<evidence type="ECO:0000256" key="2">
    <source>
        <dbReference type="ARBA" id="ARBA00022651"/>
    </source>
</evidence>
<dbReference type="Proteomes" id="UP000190341">
    <property type="component" value="Unassembled WGS sequence"/>
</dbReference>
<feature type="site" description="Important for catalytic activity, responsible for pKa modulation of the active site Glu and correct orientation of both the proton donor and substrate" evidence="6">
    <location>
        <position position="169"/>
    </location>
</feature>
<evidence type="ECO:0000256" key="1">
    <source>
        <dbReference type="ARBA" id="ARBA00009865"/>
    </source>
</evidence>
<evidence type="ECO:0000313" key="10">
    <source>
        <dbReference type="Proteomes" id="UP000190341"/>
    </source>
</evidence>
<name>A0A1T5K8L4_9GAMM</name>
<dbReference type="InterPro" id="IPR006710">
    <property type="entry name" value="Glyco_hydro_43"/>
</dbReference>
<dbReference type="OrthoDB" id="9760116at2"/>
<dbReference type="EMBL" id="FUZV01000001">
    <property type="protein sequence ID" value="SKC60036.1"/>
    <property type="molecule type" value="Genomic_DNA"/>
</dbReference>
<keyword evidence="2" id="KW-0624">Polysaccharide degradation</keyword>
<evidence type="ECO:0000256" key="4">
    <source>
        <dbReference type="ARBA" id="ARBA00023277"/>
    </source>
</evidence>
<evidence type="ECO:0000256" key="8">
    <source>
        <dbReference type="SAM" id="MobiDB-lite"/>
    </source>
</evidence>
<proteinExistence type="inferred from homology"/>
<evidence type="ECO:0000256" key="3">
    <source>
        <dbReference type="ARBA" id="ARBA00022801"/>
    </source>
</evidence>
<evidence type="ECO:0000313" key="9">
    <source>
        <dbReference type="EMBL" id="SKC60036.1"/>
    </source>
</evidence>
<dbReference type="InterPro" id="IPR052176">
    <property type="entry name" value="Glycosyl_Hydrlase_43_Enz"/>
</dbReference>
<dbReference type="GO" id="GO:0004553">
    <property type="term" value="F:hydrolase activity, hydrolyzing O-glycosyl compounds"/>
    <property type="evidence" value="ECO:0007669"/>
    <property type="project" value="InterPro"/>
</dbReference>
<comment type="similarity">
    <text evidence="1 7">Belongs to the glycosyl hydrolase 43 family.</text>
</comment>
<dbReference type="AlphaFoldDB" id="A0A1T5K8L4"/>
<evidence type="ECO:0000256" key="5">
    <source>
        <dbReference type="ARBA" id="ARBA00023295"/>
    </source>
</evidence>
<dbReference type="InterPro" id="IPR023296">
    <property type="entry name" value="Glyco_hydro_beta-prop_sf"/>
</dbReference>
<dbReference type="PANTHER" id="PTHR43772:SF2">
    <property type="entry name" value="PUTATIVE (AFU_ORTHOLOGUE AFUA_2G04480)-RELATED"/>
    <property type="match status" value="1"/>
</dbReference>
<gene>
    <name evidence="9" type="ORF">SAMN06296058_1473</name>
</gene>
<organism evidence="9 10">
    <name type="scientific">Pseudoxanthomonas indica</name>
    <dbReference type="NCBI Taxonomy" id="428993"/>
    <lineage>
        <taxon>Bacteria</taxon>
        <taxon>Pseudomonadati</taxon>
        <taxon>Pseudomonadota</taxon>
        <taxon>Gammaproteobacteria</taxon>
        <taxon>Lysobacterales</taxon>
        <taxon>Lysobacteraceae</taxon>
        <taxon>Pseudoxanthomonas</taxon>
    </lineage>
</organism>